<organism evidence="2 3">
    <name type="scientific">Mucilaginibacter terrae</name>
    <dbReference type="NCBI Taxonomy" id="1955052"/>
    <lineage>
        <taxon>Bacteria</taxon>
        <taxon>Pseudomonadati</taxon>
        <taxon>Bacteroidota</taxon>
        <taxon>Sphingobacteriia</taxon>
        <taxon>Sphingobacteriales</taxon>
        <taxon>Sphingobacteriaceae</taxon>
        <taxon>Mucilaginibacter</taxon>
    </lineage>
</organism>
<feature type="signal peptide" evidence="1">
    <location>
        <begin position="1"/>
        <end position="22"/>
    </location>
</feature>
<evidence type="ECO:0008006" key="4">
    <source>
        <dbReference type="Google" id="ProtNLM"/>
    </source>
</evidence>
<evidence type="ECO:0000313" key="3">
    <source>
        <dbReference type="Proteomes" id="UP001258315"/>
    </source>
</evidence>
<name>A0ABU3GYV0_9SPHI</name>
<evidence type="ECO:0000313" key="2">
    <source>
        <dbReference type="EMBL" id="MDT3404958.1"/>
    </source>
</evidence>
<evidence type="ECO:0000256" key="1">
    <source>
        <dbReference type="SAM" id="SignalP"/>
    </source>
</evidence>
<keyword evidence="3" id="KW-1185">Reference proteome</keyword>
<comment type="caution">
    <text evidence="2">The sequence shown here is derived from an EMBL/GenBank/DDBJ whole genome shotgun (WGS) entry which is preliminary data.</text>
</comment>
<sequence length="186" mass="20828">MKNTLRILLLIATVFSVTTVKAQLLGNNERYSQFVNHVNVGIDGLYNINPGNKTYNPGFGASIKYQYDVTQNLGVTIGTGYYVMTADNSRAFGSNANLTPDLKLIPLRLGAKAYFLPEFYLGGEVGVAYADPYIDKDTKSHFSKLIAPSVGYETNKLDFSFRYENVNHQNDYVSFIAIRIAYNFNF</sequence>
<accession>A0ABU3GYV0</accession>
<proteinExistence type="predicted"/>
<reference evidence="3" key="1">
    <citation type="submission" date="2023-07" db="EMBL/GenBank/DDBJ databases">
        <title>Functional and genomic diversity of the sorghum phyllosphere microbiome.</title>
        <authorList>
            <person name="Shade A."/>
        </authorList>
    </citation>
    <scope>NUCLEOTIDE SEQUENCE [LARGE SCALE GENOMIC DNA]</scope>
    <source>
        <strain evidence="3">SORGH_AS_0422</strain>
    </source>
</reference>
<feature type="chain" id="PRO_5047533725" description="Outer membrane protein beta-barrel domain-containing protein" evidence="1">
    <location>
        <begin position="23"/>
        <end position="186"/>
    </location>
</feature>
<dbReference type="SUPFAM" id="SSF56925">
    <property type="entry name" value="OMPA-like"/>
    <property type="match status" value="1"/>
</dbReference>
<dbReference type="RefSeq" id="WP_311952886.1">
    <property type="nucleotide sequence ID" value="NZ_JAVLVU010000001.1"/>
</dbReference>
<gene>
    <name evidence="2" type="ORF">QE417_004030</name>
</gene>
<dbReference type="Proteomes" id="UP001258315">
    <property type="component" value="Unassembled WGS sequence"/>
</dbReference>
<keyword evidence="1" id="KW-0732">Signal</keyword>
<dbReference type="EMBL" id="JAVLVU010000001">
    <property type="protein sequence ID" value="MDT3404958.1"/>
    <property type="molecule type" value="Genomic_DNA"/>
</dbReference>
<dbReference type="InterPro" id="IPR011250">
    <property type="entry name" value="OMP/PagP_B-barrel"/>
</dbReference>
<protein>
    <recommendedName>
        <fullName evidence="4">Outer membrane protein beta-barrel domain-containing protein</fullName>
    </recommendedName>
</protein>